<feature type="region of interest" description="Disordered" evidence="1">
    <location>
        <begin position="27"/>
        <end position="50"/>
    </location>
</feature>
<evidence type="ECO:0000256" key="1">
    <source>
        <dbReference type="SAM" id="MobiDB-lite"/>
    </source>
</evidence>
<name>A0A0B6ZHA1_9EUPU</name>
<accession>A0A0B6ZHA1</accession>
<sequence>MRFTCESMKYKQGQEKDTDRYCLRKTRSTKAASKAHPARLHQPEECENGN</sequence>
<gene>
    <name evidence="2" type="primary">ORF62020</name>
</gene>
<feature type="non-terminal residue" evidence="2">
    <location>
        <position position="50"/>
    </location>
</feature>
<evidence type="ECO:0000313" key="2">
    <source>
        <dbReference type="EMBL" id="CEK67271.1"/>
    </source>
</evidence>
<dbReference type="EMBL" id="HACG01020406">
    <property type="protein sequence ID" value="CEK67271.1"/>
    <property type="molecule type" value="Transcribed_RNA"/>
</dbReference>
<protein>
    <submittedName>
        <fullName evidence="2">Uncharacterized protein</fullName>
    </submittedName>
</protein>
<reference evidence="2" key="1">
    <citation type="submission" date="2014-12" db="EMBL/GenBank/DDBJ databases">
        <title>Insight into the proteome of Arion vulgaris.</title>
        <authorList>
            <person name="Aradska J."/>
            <person name="Bulat T."/>
            <person name="Smidak R."/>
            <person name="Sarate P."/>
            <person name="Gangsoo J."/>
            <person name="Sialana F."/>
            <person name="Bilban M."/>
            <person name="Lubec G."/>
        </authorList>
    </citation>
    <scope>NUCLEOTIDE SEQUENCE</scope>
    <source>
        <tissue evidence="2">Skin</tissue>
    </source>
</reference>
<organism evidence="2">
    <name type="scientific">Arion vulgaris</name>
    <dbReference type="NCBI Taxonomy" id="1028688"/>
    <lineage>
        <taxon>Eukaryota</taxon>
        <taxon>Metazoa</taxon>
        <taxon>Spiralia</taxon>
        <taxon>Lophotrochozoa</taxon>
        <taxon>Mollusca</taxon>
        <taxon>Gastropoda</taxon>
        <taxon>Heterobranchia</taxon>
        <taxon>Euthyneura</taxon>
        <taxon>Panpulmonata</taxon>
        <taxon>Eupulmonata</taxon>
        <taxon>Stylommatophora</taxon>
        <taxon>Helicina</taxon>
        <taxon>Arionoidea</taxon>
        <taxon>Arionidae</taxon>
        <taxon>Arion</taxon>
    </lineage>
</organism>
<proteinExistence type="predicted"/>
<dbReference type="AlphaFoldDB" id="A0A0B6ZHA1"/>